<sequence>MKLWMRKVTVVLVTIMTLGMYVPPIHLNTNAEDNKEAVSPKEETTGDILTSALDIGEEEPESVPENIEEEFDYIGTMTKMAKEQTITKLGPRIVSQVDDEFTTEILPNIEEVVNTILADAGEEELPFYGITEAPANGFGEKIFNIYDLRTNEDLARFHVRRDNRPKEGYWFNFHYHLNDDDFEEHHEIGEIYWDKNIPPKWMA</sequence>
<dbReference type="RefSeq" id="WP_188454838.1">
    <property type="nucleotide sequence ID" value="NZ_BMFR01000004.1"/>
</dbReference>
<reference evidence="1" key="1">
    <citation type="journal article" date="2014" name="Int. J. Syst. Evol. Microbiol.">
        <title>Complete genome sequence of Corynebacterium casei LMG S-19264T (=DSM 44701T), isolated from a smear-ripened cheese.</title>
        <authorList>
            <consortium name="US DOE Joint Genome Institute (JGI-PGF)"/>
            <person name="Walter F."/>
            <person name="Albersmeier A."/>
            <person name="Kalinowski J."/>
            <person name="Ruckert C."/>
        </authorList>
    </citation>
    <scope>NUCLEOTIDE SEQUENCE</scope>
    <source>
        <strain evidence="1">CGMCC 1.12754</strain>
    </source>
</reference>
<gene>
    <name evidence="1" type="primary">ypjP</name>
    <name evidence="1" type="ORF">GCM10011398_15900</name>
</gene>
<comment type="caution">
    <text evidence="1">The sequence shown here is derived from an EMBL/GenBank/DDBJ whole genome shotgun (WGS) entry which is preliminary data.</text>
</comment>
<dbReference type="Pfam" id="PF14005">
    <property type="entry name" value="YpjP"/>
    <property type="match status" value="1"/>
</dbReference>
<accession>A0A917H9V6</accession>
<evidence type="ECO:0008006" key="3">
    <source>
        <dbReference type="Google" id="ProtNLM"/>
    </source>
</evidence>
<reference evidence="1" key="2">
    <citation type="submission" date="2020-09" db="EMBL/GenBank/DDBJ databases">
        <authorList>
            <person name="Sun Q."/>
            <person name="Zhou Y."/>
        </authorList>
    </citation>
    <scope>NUCLEOTIDE SEQUENCE</scope>
    <source>
        <strain evidence="1">CGMCC 1.12754</strain>
    </source>
</reference>
<dbReference type="InterPro" id="IPR025616">
    <property type="entry name" value="YpjP"/>
</dbReference>
<protein>
    <recommendedName>
        <fullName evidence="3">YpjP-like protein</fullName>
    </recommendedName>
</protein>
<name>A0A917H9V6_9BACI</name>
<proteinExistence type="predicted"/>
<dbReference type="AlphaFoldDB" id="A0A917H9V6"/>
<dbReference type="Proteomes" id="UP000622860">
    <property type="component" value="Unassembled WGS sequence"/>
</dbReference>
<organism evidence="1 2">
    <name type="scientific">Virgibacillus oceani</name>
    <dbReference type="NCBI Taxonomy" id="1479511"/>
    <lineage>
        <taxon>Bacteria</taxon>
        <taxon>Bacillati</taxon>
        <taxon>Bacillota</taxon>
        <taxon>Bacilli</taxon>
        <taxon>Bacillales</taxon>
        <taxon>Bacillaceae</taxon>
        <taxon>Virgibacillus</taxon>
    </lineage>
</organism>
<evidence type="ECO:0000313" key="1">
    <source>
        <dbReference type="EMBL" id="GGG72350.1"/>
    </source>
</evidence>
<dbReference type="EMBL" id="BMFR01000004">
    <property type="protein sequence ID" value="GGG72350.1"/>
    <property type="molecule type" value="Genomic_DNA"/>
</dbReference>
<keyword evidence="2" id="KW-1185">Reference proteome</keyword>
<evidence type="ECO:0000313" key="2">
    <source>
        <dbReference type="Proteomes" id="UP000622860"/>
    </source>
</evidence>